<keyword evidence="3 7" id="KW-0479">Metal-binding</keyword>
<dbReference type="PANTHER" id="PTHR11804">
    <property type="entry name" value="PROTEASE M3 THIMET OLIGOPEPTIDASE-RELATED"/>
    <property type="match status" value="1"/>
</dbReference>
<dbReference type="PaxDb" id="67767-A0A0J7KRK0"/>
<evidence type="ECO:0000256" key="6">
    <source>
        <dbReference type="ARBA" id="ARBA00023049"/>
    </source>
</evidence>
<dbReference type="EMBL" id="LBMM01003913">
    <property type="protein sequence ID" value="KMQ93002.1"/>
    <property type="molecule type" value="Genomic_DNA"/>
</dbReference>
<keyword evidence="4 7" id="KW-0378">Hydrolase</keyword>
<evidence type="ECO:0000256" key="2">
    <source>
        <dbReference type="ARBA" id="ARBA00022670"/>
    </source>
</evidence>
<dbReference type="Proteomes" id="UP000036403">
    <property type="component" value="Unassembled WGS sequence"/>
</dbReference>
<dbReference type="STRING" id="67767.A0A0J7KRK0"/>
<evidence type="ECO:0000256" key="4">
    <source>
        <dbReference type="ARBA" id="ARBA00022801"/>
    </source>
</evidence>
<keyword evidence="2 7" id="KW-0645">Protease</keyword>
<keyword evidence="5 7" id="KW-0862">Zinc</keyword>
<dbReference type="GO" id="GO:0046872">
    <property type="term" value="F:metal ion binding"/>
    <property type="evidence" value="ECO:0007669"/>
    <property type="project" value="UniProtKB-UniRule"/>
</dbReference>
<evidence type="ECO:0000256" key="3">
    <source>
        <dbReference type="ARBA" id="ARBA00022723"/>
    </source>
</evidence>
<evidence type="ECO:0000259" key="8">
    <source>
        <dbReference type="Pfam" id="PF01432"/>
    </source>
</evidence>
<comment type="caution">
    <text evidence="9">The sequence shown here is derived from an EMBL/GenBank/DDBJ whole genome shotgun (WGS) entry which is preliminary data.</text>
</comment>
<protein>
    <submittedName>
        <fullName evidence="9">Mitochondrial intermediate peptidase</fullName>
    </submittedName>
</protein>
<dbReference type="InterPro" id="IPR001567">
    <property type="entry name" value="Pept_M3A_M3B_dom"/>
</dbReference>
<evidence type="ECO:0000313" key="10">
    <source>
        <dbReference type="Proteomes" id="UP000036403"/>
    </source>
</evidence>
<organism evidence="9 10">
    <name type="scientific">Lasius niger</name>
    <name type="common">Black garden ant</name>
    <dbReference type="NCBI Taxonomy" id="67767"/>
    <lineage>
        <taxon>Eukaryota</taxon>
        <taxon>Metazoa</taxon>
        <taxon>Ecdysozoa</taxon>
        <taxon>Arthropoda</taxon>
        <taxon>Hexapoda</taxon>
        <taxon>Insecta</taxon>
        <taxon>Pterygota</taxon>
        <taxon>Neoptera</taxon>
        <taxon>Endopterygota</taxon>
        <taxon>Hymenoptera</taxon>
        <taxon>Apocrita</taxon>
        <taxon>Aculeata</taxon>
        <taxon>Formicoidea</taxon>
        <taxon>Formicidae</taxon>
        <taxon>Formicinae</taxon>
        <taxon>Lasius</taxon>
        <taxon>Lasius</taxon>
    </lineage>
</organism>
<dbReference type="SUPFAM" id="SSF55486">
    <property type="entry name" value="Metalloproteases ('zincins'), catalytic domain"/>
    <property type="match status" value="1"/>
</dbReference>
<feature type="domain" description="Peptidase M3A/M3B catalytic" evidence="8">
    <location>
        <begin position="238"/>
        <end position="445"/>
    </location>
</feature>
<accession>A0A0J7KRK0</accession>
<sequence length="448" mass="50918">MLRTFERQIFRNIRSGRRLNTWSHLTTAFNSAVSDENHSVNILKKETGLFGIPELKVEDGFDILKSHALAHVNVLIDEAVNKDRKRKMVEIFDELSNTLCKVADMAEFIRVAHPDQQYVRAAEDACITISGVVEKLNTHRELYDLLKRVTSNGDTQVTSDIDNHVAKLFLFDFEQCGIHLPERQRRKVVELNDYILQVGQRFMAGAVTPRTVNADALPDVIRQYFVTDNGQILVQGFYTDSSNTAVREAAYKLFLFPDKEQDYLLHELLSSRHLLAESCGFPSYAHRAVKGSTVESPVVVKEFLNILNDNLQSKATQDFQEMQKMKDAESHLKQELMPWDTAYFMAKAKKAWLNTSTTEFAPYFSLGACMEGLNILTQSLYGVKLESVPVLSGEVWANNIHKLAVIDEEEGILGYIYCDFYERVGKPNQDCHFTIQGGKQLPDGSYQV</sequence>
<dbReference type="InterPro" id="IPR024077">
    <property type="entry name" value="Neurolysin/TOP_dom2"/>
</dbReference>
<dbReference type="Gene3D" id="1.10.1370.10">
    <property type="entry name" value="Neurolysin, domain 3"/>
    <property type="match status" value="1"/>
</dbReference>
<dbReference type="InterPro" id="IPR045090">
    <property type="entry name" value="Pept_M3A_M3B"/>
</dbReference>
<evidence type="ECO:0000256" key="1">
    <source>
        <dbReference type="ARBA" id="ARBA00006040"/>
    </source>
</evidence>
<dbReference type="OrthoDB" id="17530at2759"/>
<dbReference type="AlphaFoldDB" id="A0A0J7KRK0"/>
<dbReference type="GO" id="GO:0006627">
    <property type="term" value="P:protein processing involved in protein targeting to mitochondrion"/>
    <property type="evidence" value="ECO:0007669"/>
    <property type="project" value="TreeGrafter"/>
</dbReference>
<comment type="similarity">
    <text evidence="1 7">Belongs to the peptidase M3 family.</text>
</comment>
<keyword evidence="6 7" id="KW-0482">Metalloprotease</keyword>
<gene>
    <name evidence="9" type="ORF">RF55_6941</name>
</gene>
<reference evidence="9 10" key="1">
    <citation type="submission" date="2015-04" db="EMBL/GenBank/DDBJ databases">
        <title>Lasius niger genome sequencing.</title>
        <authorList>
            <person name="Konorov E.A."/>
            <person name="Nikitin M.A."/>
            <person name="Kirill M.V."/>
            <person name="Chang P."/>
        </authorList>
    </citation>
    <scope>NUCLEOTIDE SEQUENCE [LARGE SCALE GENOMIC DNA]</scope>
    <source>
        <tissue evidence="9">Whole</tissue>
    </source>
</reference>
<dbReference type="Gene3D" id="3.40.390.10">
    <property type="entry name" value="Collagenase (Catalytic Domain)"/>
    <property type="match status" value="1"/>
</dbReference>
<dbReference type="GO" id="GO:0005739">
    <property type="term" value="C:mitochondrion"/>
    <property type="evidence" value="ECO:0007669"/>
    <property type="project" value="TreeGrafter"/>
</dbReference>
<dbReference type="GO" id="GO:0004222">
    <property type="term" value="F:metalloendopeptidase activity"/>
    <property type="evidence" value="ECO:0007669"/>
    <property type="project" value="InterPro"/>
</dbReference>
<name>A0A0J7KRK0_LASNI</name>
<dbReference type="Pfam" id="PF01432">
    <property type="entry name" value="Peptidase_M3"/>
    <property type="match status" value="1"/>
</dbReference>
<evidence type="ECO:0000256" key="7">
    <source>
        <dbReference type="RuleBase" id="RU003435"/>
    </source>
</evidence>
<evidence type="ECO:0000313" key="9">
    <source>
        <dbReference type="EMBL" id="KMQ93002.1"/>
    </source>
</evidence>
<dbReference type="PANTHER" id="PTHR11804:SF79">
    <property type="entry name" value="MITOCHONDRIAL INTERMEDIATE PEPTIDASE"/>
    <property type="match status" value="1"/>
</dbReference>
<evidence type="ECO:0000256" key="5">
    <source>
        <dbReference type="ARBA" id="ARBA00022833"/>
    </source>
</evidence>
<comment type="cofactor">
    <cofactor evidence="7">
        <name>Zn(2+)</name>
        <dbReference type="ChEBI" id="CHEBI:29105"/>
    </cofactor>
    <text evidence="7">Binds 1 zinc ion.</text>
</comment>
<keyword evidence="10" id="KW-1185">Reference proteome</keyword>
<proteinExistence type="inferred from homology"/>
<dbReference type="InterPro" id="IPR024079">
    <property type="entry name" value="MetalloPept_cat_dom_sf"/>
</dbReference>
<dbReference type="GO" id="GO:0006518">
    <property type="term" value="P:peptide metabolic process"/>
    <property type="evidence" value="ECO:0007669"/>
    <property type="project" value="TreeGrafter"/>
</dbReference>